<evidence type="ECO:0000256" key="3">
    <source>
        <dbReference type="ARBA" id="ARBA00022687"/>
    </source>
</evidence>
<dbReference type="GO" id="GO:1990907">
    <property type="term" value="C:beta-catenin-TCF complex"/>
    <property type="evidence" value="ECO:0007669"/>
    <property type="project" value="TreeGrafter"/>
</dbReference>
<dbReference type="GO" id="GO:0000981">
    <property type="term" value="F:DNA-binding transcription factor activity, RNA polymerase II-specific"/>
    <property type="evidence" value="ECO:0007669"/>
    <property type="project" value="TreeGrafter"/>
</dbReference>
<dbReference type="EMBL" id="JAGKHQ010000008">
    <property type="protein sequence ID" value="KAG7509836.1"/>
    <property type="molecule type" value="Genomic_DNA"/>
</dbReference>
<accession>A0AAV6S1I9</accession>
<reference evidence="11 12" key="1">
    <citation type="journal article" date="2021" name="Sci. Rep.">
        <title>Chromosome anchoring in Senegalese sole (Solea senegalensis) reveals sex-associated markers and genome rearrangements in flatfish.</title>
        <authorList>
            <person name="Guerrero-Cozar I."/>
            <person name="Gomez-Garrido J."/>
            <person name="Berbel C."/>
            <person name="Martinez-Blanch J.F."/>
            <person name="Alioto T."/>
            <person name="Claros M.G."/>
            <person name="Gagnaire P.A."/>
            <person name="Manchado M."/>
        </authorList>
    </citation>
    <scope>NUCLEOTIDE SEQUENCE [LARGE SCALE GENOMIC DNA]</scope>
    <source>
        <strain evidence="11">Sse05_10M</strain>
    </source>
</reference>
<evidence type="ECO:0000256" key="5">
    <source>
        <dbReference type="ARBA" id="ARBA00023125"/>
    </source>
</evidence>
<evidence type="ECO:0000256" key="9">
    <source>
        <dbReference type="PROSITE-ProRule" id="PRU00267"/>
    </source>
</evidence>
<dbReference type="InterPro" id="IPR009071">
    <property type="entry name" value="HMG_box_dom"/>
</dbReference>
<keyword evidence="8 9" id="KW-0539">Nucleus</keyword>
<evidence type="ECO:0000256" key="4">
    <source>
        <dbReference type="ARBA" id="ARBA00023015"/>
    </source>
</evidence>
<keyword evidence="12" id="KW-1185">Reference proteome</keyword>
<feature type="DNA-binding region" description="HMG box" evidence="9">
    <location>
        <begin position="316"/>
        <end position="384"/>
    </location>
</feature>
<keyword evidence="6" id="KW-0010">Activator</keyword>
<dbReference type="GO" id="GO:0000785">
    <property type="term" value="C:chromatin"/>
    <property type="evidence" value="ECO:0007669"/>
    <property type="project" value="TreeGrafter"/>
</dbReference>
<evidence type="ECO:0000256" key="7">
    <source>
        <dbReference type="ARBA" id="ARBA00023163"/>
    </source>
</evidence>
<dbReference type="Proteomes" id="UP000693946">
    <property type="component" value="Linkage Group LG16"/>
</dbReference>
<comment type="subcellular location">
    <subcellularLocation>
        <location evidence="1">Nucleus</location>
    </subcellularLocation>
</comment>
<proteinExistence type="inferred from homology"/>
<dbReference type="GO" id="GO:0000978">
    <property type="term" value="F:RNA polymerase II cis-regulatory region sequence-specific DNA binding"/>
    <property type="evidence" value="ECO:0007669"/>
    <property type="project" value="TreeGrafter"/>
</dbReference>
<organism evidence="11 12">
    <name type="scientific">Solea senegalensis</name>
    <name type="common">Senegalese sole</name>
    <dbReference type="NCBI Taxonomy" id="28829"/>
    <lineage>
        <taxon>Eukaryota</taxon>
        <taxon>Metazoa</taxon>
        <taxon>Chordata</taxon>
        <taxon>Craniata</taxon>
        <taxon>Vertebrata</taxon>
        <taxon>Euteleostomi</taxon>
        <taxon>Actinopterygii</taxon>
        <taxon>Neopterygii</taxon>
        <taxon>Teleostei</taxon>
        <taxon>Neoteleostei</taxon>
        <taxon>Acanthomorphata</taxon>
        <taxon>Carangaria</taxon>
        <taxon>Pleuronectiformes</taxon>
        <taxon>Pleuronectoidei</taxon>
        <taxon>Soleidae</taxon>
        <taxon>Solea</taxon>
    </lineage>
</organism>
<dbReference type="FunFam" id="1.10.30.10:FF:000001">
    <property type="entry name" value="transcription factor 7 isoform X2"/>
    <property type="match status" value="1"/>
</dbReference>
<keyword evidence="3" id="KW-0879">Wnt signaling pathway</keyword>
<evidence type="ECO:0000313" key="11">
    <source>
        <dbReference type="EMBL" id="KAG7509836.1"/>
    </source>
</evidence>
<dbReference type="SMART" id="SM00398">
    <property type="entry name" value="HMG"/>
    <property type="match status" value="1"/>
</dbReference>
<dbReference type="PANTHER" id="PTHR10373:SF38">
    <property type="entry name" value="PROTEIN PANGOLIN, ISOFORM J"/>
    <property type="match status" value="1"/>
</dbReference>
<evidence type="ECO:0000313" key="12">
    <source>
        <dbReference type="Proteomes" id="UP000693946"/>
    </source>
</evidence>
<evidence type="ECO:0000256" key="1">
    <source>
        <dbReference type="ARBA" id="ARBA00004123"/>
    </source>
</evidence>
<dbReference type="AlphaFoldDB" id="A0AAV6S1I9"/>
<comment type="caution">
    <text evidence="11">The sequence shown here is derived from an EMBL/GenBank/DDBJ whole genome shotgun (WGS) entry which is preliminary data.</text>
</comment>
<dbReference type="PANTHER" id="PTHR10373">
    <property type="entry name" value="TRANSCRIPTION FACTOR 7 FAMILY MEMBER"/>
    <property type="match status" value="1"/>
</dbReference>
<dbReference type="GO" id="GO:0060070">
    <property type="term" value="P:canonical Wnt signaling pathway"/>
    <property type="evidence" value="ECO:0007669"/>
    <property type="project" value="TreeGrafter"/>
</dbReference>
<protein>
    <recommendedName>
        <fullName evidence="10">HMG box domain-containing protein</fullName>
    </recommendedName>
</protein>
<evidence type="ECO:0000256" key="6">
    <source>
        <dbReference type="ARBA" id="ARBA00023159"/>
    </source>
</evidence>
<dbReference type="InterPro" id="IPR024940">
    <property type="entry name" value="TCF/LEF"/>
</dbReference>
<sequence length="406" mass="46611">MDFIAEIEELEEAINGPGLLQAMETMWVEMDDDLTVPDPNGPDLPQDFLQVWLKETVNQLPVPIYPWCNSNRMEPMGETIQRETKDQLNVLKWPQCNPNGPEFMVKTIKIETKDQLPVPEQPQCNPNGPEFMVETVKRETKDQLTENAEDCDPNIPNFLQALEALLGKTADQLPLPAKECDPNREDTLQAVLEELRRQPANCLPVPQELLCDFHPPPASTVPEEQCIDLLPPPFSAQMCNQPDQEQNYNVSAVMFPHCVQGNLFPVGTVNGEVVYAFPQESYIPAFVPTVPPPNNPPTSRRRKCSTQKNVNEKPYIKKPLNAFMLFRQEQRLKVVAELNVRDSAIVNTELGKRWAHLPMQEKNKYFQEADRLRDLHEQQYPEWSTKENYGRKRKRIRRKIPTPVAI</sequence>
<keyword evidence="7" id="KW-0804">Transcription</keyword>
<gene>
    <name evidence="11" type="ORF">JOB18_006446</name>
</gene>
<name>A0AAV6S1I9_SOLSE</name>
<evidence type="ECO:0000256" key="2">
    <source>
        <dbReference type="ARBA" id="ARBA00006569"/>
    </source>
</evidence>
<comment type="similarity">
    <text evidence="2">Belongs to the TCF/LEF family.</text>
</comment>
<keyword evidence="4" id="KW-0805">Transcription regulation</keyword>
<evidence type="ECO:0000256" key="8">
    <source>
        <dbReference type="ARBA" id="ARBA00023242"/>
    </source>
</evidence>
<dbReference type="Pfam" id="PF00505">
    <property type="entry name" value="HMG_box"/>
    <property type="match status" value="1"/>
</dbReference>
<dbReference type="PROSITE" id="PS50118">
    <property type="entry name" value="HMG_BOX_2"/>
    <property type="match status" value="1"/>
</dbReference>
<keyword evidence="5 9" id="KW-0238">DNA-binding</keyword>
<feature type="domain" description="HMG box" evidence="10">
    <location>
        <begin position="316"/>
        <end position="384"/>
    </location>
</feature>
<evidence type="ECO:0000259" key="10">
    <source>
        <dbReference type="PROSITE" id="PS50118"/>
    </source>
</evidence>